<protein>
    <recommendedName>
        <fullName evidence="2">UPF0146 protein SAMN05421858_0173</fullName>
    </recommendedName>
</protein>
<name>A0A1N6V175_9EURY</name>
<evidence type="ECO:0000313" key="4">
    <source>
        <dbReference type="Proteomes" id="UP000186914"/>
    </source>
</evidence>
<keyword evidence="4" id="KW-1185">Reference proteome</keyword>
<gene>
    <name evidence="3" type="ORF">SAMN05421858_0173</name>
</gene>
<dbReference type="Proteomes" id="UP000186914">
    <property type="component" value="Unassembled WGS sequence"/>
</dbReference>
<organism evidence="3 4">
    <name type="scientific">Haladaptatus litoreus</name>
    <dbReference type="NCBI Taxonomy" id="553468"/>
    <lineage>
        <taxon>Archaea</taxon>
        <taxon>Methanobacteriati</taxon>
        <taxon>Methanobacteriota</taxon>
        <taxon>Stenosarchaea group</taxon>
        <taxon>Halobacteria</taxon>
        <taxon>Halobacteriales</taxon>
        <taxon>Haladaptataceae</taxon>
        <taxon>Haladaptatus</taxon>
    </lineage>
</organism>
<dbReference type="Gene3D" id="3.40.50.150">
    <property type="entry name" value="Vaccinia Virus protein VP39"/>
    <property type="match status" value="1"/>
</dbReference>
<evidence type="ECO:0000256" key="2">
    <source>
        <dbReference type="HAMAP-Rule" id="MF_00341"/>
    </source>
</evidence>
<accession>A0A1N6V175</accession>
<dbReference type="Pfam" id="PF03686">
    <property type="entry name" value="UPF0146"/>
    <property type="match status" value="1"/>
</dbReference>
<dbReference type="InterPro" id="IPR029063">
    <property type="entry name" value="SAM-dependent_MTases_sf"/>
</dbReference>
<sequence length="129" mass="14013">MNPETRDEMVARLADYQSAVEIGIGNRPDVAGALANAGIVVTATDIRPREVPADVQFVLDDVTNPDASVYENCDVLYALNIPPELHRPALAVAKECDSVFVFTTLGGDQPSVPVRRETISGETLFWARE</sequence>
<dbReference type="HAMAP" id="MF_00341">
    <property type="entry name" value="UPF0146"/>
    <property type="match status" value="1"/>
</dbReference>
<proteinExistence type="inferred from homology"/>
<dbReference type="EMBL" id="FTNO01000001">
    <property type="protein sequence ID" value="SIQ71578.1"/>
    <property type="molecule type" value="Genomic_DNA"/>
</dbReference>
<evidence type="ECO:0000313" key="3">
    <source>
        <dbReference type="EMBL" id="SIQ71578.1"/>
    </source>
</evidence>
<evidence type="ECO:0000256" key="1">
    <source>
        <dbReference type="ARBA" id="ARBA00006969"/>
    </source>
</evidence>
<comment type="similarity">
    <text evidence="1 2">Belongs to the UPF0146 family.</text>
</comment>
<reference evidence="4" key="1">
    <citation type="submission" date="2017-01" db="EMBL/GenBank/DDBJ databases">
        <authorList>
            <person name="Varghese N."/>
            <person name="Submissions S."/>
        </authorList>
    </citation>
    <scope>NUCLEOTIDE SEQUENCE [LARGE SCALE GENOMIC DNA]</scope>
    <source>
        <strain evidence="4">CGMCC 1.7737</strain>
    </source>
</reference>
<dbReference type="AlphaFoldDB" id="A0A1N6V175"/>
<dbReference type="InterPro" id="IPR005353">
    <property type="entry name" value="UPF0146"/>
</dbReference>